<evidence type="ECO:0000256" key="1">
    <source>
        <dbReference type="SAM" id="MobiDB-lite"/>
    </source>
</evidence>
<gene>
    <name evidence="2" type="ORF">Dsin_011366</name>
</gene>
<dbReference type="AlphaFoldDB" id="A0AAE0AU44"/>
<evidence type="ECO:0000313" key="2">
    <source>
        <dbReference type="EMBL" id="KAK3224341.1"/>
    </source>
</evidence>
<proteinExistence type="predicted"/>
<protein>
    <submittedName>
        <fullName evidence="2">Uncharacterized protein</fullName>
    </submittedName>
</protein>
<name>A0AAE0AU44_9ROSI</name>
<evidence type="ECO:0000313" key="3">
    <source>
        <dbReference type="Proteomes" id="UP001281410"/>
    </source>
</evidence>
<sequence>MIEYLNPLQLFRQSQKRTYYMPVAVFLGLSFRDKSASVAISDKGYNISYMYGVHRRDKLMDKLVDVVQSLKKDCGYDLEGIIVADNSSVVPPVNIHNLMEDLCKKLNFQSLKYTCWKDNITPWSPELKCSRFGYSFCGSTLPLGCSIEKALPELQKRLERNSAQPMLQAFLHVFNTLHMERDEESMGRFKEREYSKRKVTRRGSGKEKKRCKIIQ</sequence>
<dbReference type="EMBL" id="JANJYJ010000003">
    <property type="protein sequence ID" value="KAK3224341.1"/>
    <property type="molecule type" value="Genomic_DNA"/>
</dbReference>
<dbReference type="Proteomes" id="UP001281410">
    <property type="component" value="Unassembled WGS sequence"/>
</dbReference>
<organism evidence="2 3">
    <name type="scientific">Dipteronia sinensis</name>
    <dbReference type="NCBI Taxonomy" id="43782"/>
    <lineage>
        <taxon>Eukaryota</taxon>
        <taxon>Viridiplantae</taxon>
        <taxon>Streptophyta</taxon>
        <taxon>Embryophyta</taxon>
        <taxon>Tracheophyta</taxon>
        <taxon>Spermatophyta</taxon>
        <taxon>Magnoliopsida</taxon>
        <taxon>eudicotyledons</taxon>
        <taxon>Gunneridae</taxon>
        <taxon>Pentapetalae</taxon>
        <taxon>rosids</taxon>
        <taxon>malvids</taxon>
        <taxon>Sapindales</taxon>
        <taxon>Sapindaceae</taxon>
        <taxon>Hippocastanoideae</taxon>
        <taxon>Acereae</taxon>
        <taxon>Dipteronia</taxon>
    </lineage>
</organism>
<comment type="caution">
    <text evidence="2">The sequence shown here is derived from an EMBL/GenBank/DDBJ whole genome shotgun (WGS) entry which is preliminary data.</text>
</comment>
<accession>A0AAE0AU44</accession>
<feature type="region of interest" description="Disordered" evidence="1">
    <location>
        <begin position="188"/>
        <end position="210"/>
    </location>
</feature>
<feature type="compositionally biased region" description="Basic residues" evidence="1">
    <location>
        <begin position="197"/>
        <end position="210"/>
    </location>
</feature>
<reference evidence="2" key="1">
    <citation type="journal article" date="2023" name="Plant J.">
        <title>Genome sequences and population genomics provide insights into the demographic history, inbreeding, and mutation load of two 'living fossil' tree species of Dipteronia.</title>
        <authorList>
            <person name="Feng Y."/>
            <person name="Comes H.P."/>
            <person name="Chen J."/>
            <person name="Zhu S."/>
            <person name="Lu R."/>
            <person name="Zhang X."/>
            <person name="Li P."/>
            <person name="Qiu J."/>
            <person name="Olsen K.M."/>
            <person name="Qiu Y."/>
        </authorList>
    </citation>
    <scope>NUCLEOTIDE SEQUENCE</scope>
    <source>
        <strain evidence="2">NBL</strain>
    </source>
</reference>
<keyword evidence="3" id="KW-1185">Reference proteome</keyword>